<evidence type="ECO:0000256" key="3">
    <source>
        <dbReference type="SAM" id="MobiDB-lite"/>
    </source>
</evidence>
<dbReference type="SUPFAM" id="SSF53474">
    <property type="entry name" value="alpha/beta-Hydrolases"/>
    <property type="match status" value="1"/>
</dbReference>
<reference evidence="6" key="1">
    <citation type="journal article" date="2014" name="Int. J. Syst. Evol. Microbiol.">
        <title>Complete genome sequence of Corynebacterium casei LMG S-19264T (=DSM 44701T), isolated from a smear-ripened cheese.</title>
        <authorList>
            <consortium name="US DOE Joint Genome Institute (JGI-PGF)"/>
            <person name="Walter F."/>
            <person name="Albersmeier A."/>
            <person name="Kalinowski J."/>
            <person name="Ruckert C."/>
        </authorList>
    </citation>
    <scope>NUCLEOTIDE SEQUENCE</scope>
    <source>
        <strain evidence="6">JCM 3035</strain>
    </source>
</reference>
<evidence type="ECO:0000313" key="7">
    <source>
        <dbReference type="Proteomes" id="UP000637788"/>
    </source>
</evidence>
<keyword evidence="4" id="KW-0732">Signal</keyword>
<name>A0A917QNG0_9ACTN</name>
<reference evidence="6" key="2">
    <citation type="submission" date="2020-09" db="EMBL/GenBank/DDBJ databases">
        <authorList>
            <person name="Sun Q."/>
            <person name="Ohkuma M."/>
        </authorList>
    </citation>
    <scope>NUCLEOTIDE SEQUENCE</scope>
    <source>
        <strain evidence="6">JCM 3035</strain>
    </source>
</reference>
<proteinExistence type="inferred from homology"/>
<evidence type="ECO:0000256" key="4">
    <source>
        <dbReference type="SAM" id="SignalP"/>
    </source>
</evidence>
<dbReference type="PANTHER" id="PTHR22946:SF9">
    <property type="entry name" value="POLYKETIDE TRANSFERASE AF380"/>
    <property type="match status" value="1"/>
</dbReference>
<dbReference type="GO" id="GO:0052689">
    <property type="term" value="F:carboxylic ester hydrolase activity"/>
    <property type="evidence" value="ECO:0007669"/>
    <property type="project" value="UniProtKB-ARBA"/>
</dbReference>
<dbReference type="AlphaFoldDB" id="A0A917QNG0"/>
<protein>
    <submittedName>
        <fullName evidence="6">Lipase</fullName>
    </submittedName>
</protein>
<dbReference type="InterPro" id="IPR041127">
    <property type="entry name" value="PET_hydrolase/cutinase-like"/>
</dbReference>
<keyword evidence="2" id="KW-0378">Hydrolase</keyword>
<evidence type="ECO:0000259" key="5">
    <source>
        <dbReference type="Pfam" id="PF12740"/>
    </source>
</evidence>
<sequence length="297" mass="31689">MLSRMRHASTRTVKRLGLLSGAAALAVTGASLLPQQAEAGPTDFQRGPAPTEQSITAERGPFATAQTTVDGPNFNKGTAYYPTDTSQGTFGAVAISPGFASPEAVVSWYGPRLASQGFVVLTLETNSGSDLPDSRATQLVNALDFLVQSSSVKDRIDPNRLAVMGHSMGGGGSLKASELRPSLKAAIPLMPWNNDKTWQGDRVPTMIMGAQNDAIASPASHAKPFYDSLTSAPEKAYLELRSEGHLVAVSPNVTIAKYSIAWLKRFVDEDVRYEQFLCPAPTANLQISEYRNTCPTG</sequence>
<comment type="similarity">
    <text evidence="1">Belongs to the AB hydrolase superfamily.</text>
</comment>
<feature type="domain" description="PET hydrolase/cutinase-like" evidence="5">
    <location>
        <begin position="43"/>
        <end position="295"/>
    </location>
</feature>
<evidence type="ECO:0000256" key="2">
    <source>
        <dbReference type="ARBA" id="ARBA00022801"/>
    </source>
</evidence>
<evidence type="ECO:0000256" key="1">
    <source>
        <dbReference type="ARBA" id="ARBA00008645"/>
    </source>
</evidence>
<dbReference type="EMBL" id="BMPQ01000004">
    <property type="protein sequence ID" value="GGK61105.1"/>
    <property type="molecule type" value="Genomic_DNA"/>
</dbReference>
<dbReference type="PANTHER" id="PTHR22946">
    <property type="entry name" value="DIENELACTONE HYDROLASE DOMAIN-CONTAINING PROTEIN-RELATED"/>
    <property type="match status" value="1"/>
</dbReference>
<evidence type="ECO:0000313" key="6">
    <source>
        <dbReference type="EMBL" id="GGK61105.1"/>
    </source>
</evidence>
<dbReference type="Gene3D" id="3.40.50.1820">
    <property type="entry name" value="alpha/beta hydrolase"/>
    <property type="match status" value="1"/>
</dbReference>
<comment type="caution">
    <text evidence="6">The sequence shown here is derived from an EMBL/GenBank/DDBJ whole genome shotgun (WGS) entry which is preliminary data.</text>
</comment>
<keyword evidence="7" id="KW-1185">Reference proteome</keyword>
<dbReference type="InterPro" id="IPR050261">
    <property type="entry name" value="FrsA_esterase"/>
</dbReference>
<feature type="region of interest" description="Disordered" evidence="3">
    <location>
        <begin position="38"/>
        <end position="70"/>
    </location>
</feature>
<dbReference type="InterPro" id="IPR029058">
    <property type="entry name" value="AB_hydrolase_fold"/>
</dbReference>
<organism evidence="6 7">
    <name type="scientific">Streptomyces flaveus</name>
    <dbReference type="NCBI Taxonomy" id="66370"/>
    <lineage>
        <taxon>Bacteria</taxon>
        <taxon>Bacillati</taxon>
        <taxon>Actinomycetota</taxon>
        <taxon>Actinomycetes</taxon>
        <taxon>Kitasatosporales</taxon>
        <taxon>Streptomycetaceae</taxon>
        <taxon>Streptomyces</taxon>
        <taxon>Streptomyces aurantiacus group</taxon>
    </lineage>
</organism>
<dbReference type="Pfam" id="PF12740">
    <property type="entry name" value="PETase"/>
    <property type="match status" value="1"/>
</dbReference>
<feature type="signal peptide" evidence="4">
    <location>
        <begin position="1"/>
        <end position="39"/>
    </location>
</feature>
<dbReference type="Proteomes" id="UP000637788">
    <property type="component" value="Unassembled WGS sequence"/>
</dbReference>
<feature type="chain" id="PRO_5037931906" evidence="4">
    <location>
        <begin position="40"/>
        <end position="297"/>
    </location>
</feature>
<accession>A0A917QNG0</accession>
<gene>
    <name evidence="6" type="ORF">GCM10010094_21990</name>
</gene>